<dbReference type="EMBL" id="JAQQDW010000029">
    <property type="protein sequence ID" value="MFM0104970.1"/>
    <property type="molecule type" value="Genomic_DNA"/>
</dbReference>
<comment type="caution">
    <text evidence="1">The sequence shown here is derived from an EMBL/GenBank/DDBJ whole genome shotgun (WGS) entry which is preliminary data.</text>
</comment>
<keyword evidence="2" id="KW-1185">Reference proteome</keyword>
<dbReference type="Proteomes" id="UP001629235">
    <property type="component" value="Unassembled WGS sequence"/>
</dbReference>
<organism evidence="1 2">
    <name type="scientific">Paraburkholderia rhynchosiae</name>
    <dbReference type="NCBI Taxonomy" id="487049"/>
    <lineage>
        <taxon>Bacteria</taxon>
        <taxon>Pseudomonadati</taxon>
        <taxon>Pseudomonadota</taxon>
        <taxon>Betaproteobacteria</taxon>
        <taxon>Burkholderiales</taxon>
        <taxon>Burkholderiaceae</taxon>
        <taxon>Paraburkholderia</taxon>
    </lineage>
</organism>
<reference evidence="1 2" key="1">
    <citation type="journal article" date="2024" name="Chem. Sci.">
        <title>Discovery of megapolipeptins by genome mining of a Burkholderiales bacteria collection.</title>
        <authorList>
            <person name="Paulo B.S."/>
            <person name="Recchia M.J.J."/>
            <person name="Lee S."/>
            <person name="Fergusson C.H."/>
            <person name="Romanowski S.B."/>
            <person name="Hernandez A."/>
            <person name="Krull N."/>
            <person name="Liu D.Y."/>
            <person name="Cavanagh H."/>
            <person name="Bos A."/>
            <person name="Gray C.A."/>
            <person name="Murphy B.T."/>
            <person name="Linington R.G."/>
            <person name="Eustaquio A.S."/>
        </authorList>
    </citation>
    <scope>NUCLEOTIDE SEQUENCE [LARGE SCALE GENOMIC DNA]</scope>
    <source>
        <strain evidence="1 2">RL18-126-BIB-B</strain>
    </source>
</reference>
<evidence type="ECO:0000313" key="2">
    <source>
        <dbReference type="Proteomes" id="UP001629235"/>
    </source>
</evidence>
<evidence type="ECO:0000313" key="1">
    <source>
        <dbReference type="EMBL" id="MFM0104970.1"/>
    </source>
</evidence>
<name>A0ACC7NE15_9BURK</name>
<proteinExistence type="predicted"/>
<protein>
    <submittedName>
        <fullName evidence="1">KamA family radical SAM protein</fullName>
    </submittedName>
</protein>
<sequence>MSCQNAMPPDGPIANQSGASQTVAVRPRMLRTREELMAYDPEREPWAQQLSRRYTHHSQLAGILEHVEDVPEGLYSMFNFRVTPYMAQLMDPIDPSCPIRRQYLPTGNELVIRSYEVRDSLAEDNSIGEPGSPVVHRYPQRVLFLVQNTCGAYCRYCTRKRMVSDADAAITGHAIDAGIRYIASHREIEDVLLSGGDPLILSDKKLDAILARLRAEAPHVRLLRIGSRLPVQLPTRITEELCELLSRHDVQMLNLHINHPKEITPLLVRRLAMLRRAGVMLGNQSVLLRGVNDSVAIQRELCMRLVEIGVRPYYVYSNDSAQGNWQFTVPLAEMTEIARGLRGWISGPAVPTFVVDGTGGLGKMPVLPAYVMQDGETGEVWATNYEGQRSRQRNLEQPANLQLCERS</sequence>
<accession>A0ACC7NE15</accession>
<gene>
    <name evidence="1" type="ORF">PQR01_16145</name>
</gene>